<sequence>MKTIRHNYLILALLLITAGSFAQKQKLNENHKVKSDVEIDIDGKHTNFIIETWDKNEVSVHAYLEGEELSKEESKRILEGWNLKTSVSPEAISIKSSGNTMNWEMDMSHLEEPLAKLPELLQPLMTDLVGPILANISDHPLPPDLANNLGDMKFDFEAYKKDGDKYLEKWEEKMESNFGKDFEQKMEKWAKNIEKNAEAFEKQHEKRMEVWGKQFEKDMEAWGEEFGKKMEVWGEEFGKRFEESMKNGGNKNMFNSHGGDSGAKRTVKLKIPADAILDLDIRHGELKLTNNIKNLKAELSHSKLQANRLSGKKTNIKASYTPIKVTNWDYGVLTTEFVKDCSLENITSIKLLSNSSDISIGEIKKTGILSGSFGKLDIKKLSPNFETLSISLENSDLKLSVPNTAFNFSFNGMQSQIKYPGEMKLKSTKSYDNEILNGYYLSGSGNSNITIKANFSDILIN</sequence>
<organism evidence="2 3">
    <name type="scientific">Christiangramia salexigens</name>
    <dbReference type="NCBI Taxonomy" id="1913577"/>
    <lineage>
        <taxon>Bacteria</taxon>
        <taxon>Pseudomonadati</taxon>
        <taxon>Bacteroidota</taxon>
        <taxon>Flavobacteriia</taxon>
        <taxon>Flavobacteriales</taxon>
        <taxon>Flavobacteriaceae</taxon>
        <taxon>Christiangramia</taxon>
    </lineage>
</organism>
<reference evidence="2 3" key="1">
    <citation type="submission" date="2016-11" db="EMBL/GenBank/DDBJ databases">
        <title>Gramella sp. LPB0144 isolated from marine environment.</title>
        <authorList>
            <person name="Kim E."/>
            <person name="Yi H."/>
        </authorList>
    </citation>
    <scope>NUCLEOTIDE SEQUENCE [LARGE SCALE GENOMIC DNA]</scope>
    <source>
        <strain evidence="2 3">LPB0144</strain>
    </source>
</reference>
<proteinExistence type="predicted"/>
<keyword evidence="3" id="KW-1185">Reference proteome</keyword>
<feature type="signal peptide" evidence="1">
    <location>
        <begin position="1"/>
        <end position="22"/>
    </location>
</feature>
<feature type="chain" id="PRO_5010264325" description="Adhesin domain-containing protein" evidence="1">
    <location>
        <begin position="23"/>
        <end position="461"/>
    </location>
</feature>
<evidence type="ECO:0008006" key="4">
    <source>
        <dbReference type="Google" id="ProtNLM"/>
    </source>
</evidence>
<evidence type="ECO:0000256" key="1">
    <source>
        <dbReference type="SAM" id="SignalP"/>
    </source>
</evidence>
<name>A0A1L3J4V7_9FLAO</name>
<dbReference type="Proteomes" id="UP000182510">
    <property type="component" value="Chromosome"/>
</dbReference>
<dbReference type="RefSeq" id="WP_072552787.1">
    <property type="nucleotide sequence ID" value="NZ_CP018153.1"/>
</dbReference>
<dbReference type="KEGG" id="grl:LPB144_06795"/>
<evidence type="ECO:0000313" key="3">
    <source>
        <dbReference type="Proteomes" id="UP000182510"/>
    </source>
</evidence>
<dbReference type="AlphaFoldDB" id="A0A1L3J4V7"/>
<dbReference type="STRING" id="1913577.LPB144_06795"/>
<keyword evidence="1" id="KW-0732">Signal</keyword>
<accession>A0A1L3J4V7</accession>
<protein>
    <recommendedName>
        <fullName evidence="4">Adhesin domain-containing protein</fullName>
    </recommendedName>
</protein>
<dbReference type="EMBL" id="CP018153">
    <property type="protein sequence ID" value="APG60140.1"/>
    <property type="molecule type" value="Genomic_DNA"/>
</dbReference>
<evidence type="ECO:0000313" key="2">
    <source>
        <dbReference type="EMBL" id="APG60140.1"/>
    </source>
</evidence>
<gene>
    <name evidence="2" type="ORF">LPB144_06795</name>
</gene>
<dbReference type="OrthoDB" id="1420424at2"/>